<dbReference type="SMART" id="SM00382">
    <property type="entry name" value="AAA"/>
    <property type="match status" value="1"/>
</dbReference>
<keyword evidence="5" id="KW-0378">Hydrolase</keyword>
<dbReference type="InterPro" id="IPR003593">
    <property type="entry name" value="AAA+_ATPase"/>
</dbReference>
<organism evidence="5 6">
    <name type="scientific">Calidithermus terrae</name>
    <dbReference type="NCBI Taxonomy" id="1408545"/>
    <lineage>
        <taxon>Bacteria</taxon>
        <taxon>Thermotogati</taxon>
        <taxon>Deinococcota</taxon>
        <taxon>Deinococci</taxon>
        <taxon>Thermales</taxon>
        <taxon>Thermaceae</taxon>
        <taxon>Calidithermus</taxon>
    </lineage>
</organism>
<keyword evidence="3 5" id="KW-0067">ATP-binding</keyword>
<name>A0A399EHV7_9DEIN</name>
<evidence type="ECO:0000256" key="2">
    <source>
        <dbReference type="ARBA" id="ARBA00022741"/>
    </source>
</evidence>
<sequence>MLNIEHLSLGYGPTPVLHDLSLRLRPGEFASLVGPSGSGKSSLLRAITGLLQPQSGRLELGWKPEEVGFLFQDDALLPWRTARQNVALGLKIRGVEAKEAERQAEGWLERLGLSGLGARYPHQLSGGQRKRVALAQVLALHPRLLLMDEPFASLDAILRAQITEDLLEWVEREGISVLLVTHDLEEALALSDRVYILSGGPKARILREFAVPFERPRDPLAVRADPRFGPLLRELWQTLEAAVWS</sequence>
<comment type="caution">
    <text evidence="5">The sequence shown here is derived from an EMBL/GenBank/DDBJ whole genome shotgun (WGS) entry which is preliminary data.</text>
</comment>
<keyword evidence="6" id="KW-1185">Reference proteome</keyword>
<evidence type="ECO:0000313" key="5">
    <source>
        <dbReference type="EMBL" id="RIH81902.1"/>
    </source>
</evidence>
<dbReference type="RefSeq" id="WP_119315890.1">
    <property type="nucleotide sequence ID" value="NZ_QXDL01000144.1"/>
</dbReference>
<keyword evidence="1" id="KW-0813">Transport</keyword>
<dbReference type="GO" id="GO:0016887">
    <property type="term" value="F:ATP hydrolysis activity"/>
    <property type="evidence" value="ECO:0007669"/>
    <property type="project" value="InterPro"/>
</dbReference>
<dbReference type="EC" id="3.6.3.36" evidence="5"/>
<dbReference type="InterPro" id="IPR017871">
    <property type="entry name" value="ABC_transporter-like_CS"/>
</dbReference>
<dbReference type="Proteomes" id="UP000265715">
    <property type="component" value="Unassembled WGS sequence"/>
</dbReference>
<dbReference type="SUPFAM" id="SSF52540">
    <property type="entry name" value="P-loop containing nucleoside triphosphate hydrolases"/>
    <property type="match status" value="1"/>
</dbReference>
<reference evidence="5 6" key="1">
    <citation type="submission" date="2018-08" db="EMBL/GenBank/DDBJ databases">
        <title>Meiothermus terrae DSM 26712 genome sequencing project.</title>
        <authorList>
            <person name="Da Costa M.S."/>
            <person name="Albuquerque L."/>
            <person name="Raposo P."/>
            <person name="Froufe H.J.C."/>
            <person name="Barroso C.S."/>
            <person name="Egas C."/>
        </authorList>
    </citation>
    <scope>NUCLEOTIDE SEQUENCE [LARGE SCALE GENOMIC DNA]</scope>
    <source>
        <strain evidence="5 6">DSM 26712</strain>
    </source>
</reference>
<evidence type="ECO:0000256" key="3">
    <source>
        <dbReference type="ARBA" id="ARBA00022840"/>
    </source>
</evidence>
<accession>A0A399EHV7</accession>
<evidence type="ECO:0000259" key="4">
    <source>
        <dbReference type="PROSITE" id="PS50893"/>
    </source>
</evidence>
<protein>
    <submittedName>
        <fullName evidence="5">Taurine import ATP-binding protein TauB</fullName>
        <ecNumber evidence="5">3.6.3.36</ecNumber>
    </submittedName>
</protein>
<evidence type="ECO:0000313" key="6">
    <source>
        <dbReference type="Proteomes" id="UP000265715"/>
    </source>
</evidence>
<dbReference type="GO" id="GO:0005524">
    <property type="term" value="F:ATP binding"/>
    <property type="evidence" value="ECO:0007669"/>
    <property type="project" value="UniProtKB-KW"/>
</dbReference>
<dbReference type="Gene3D" id="3.40.50.300">
    <property type="entry name" value="P-loop containing nucleotide triphosphate hydrolases"/>
    <property type="match status" value="1"/>
</dbReference>
<dbReference type="PANTHER" id="PTHR42788:SF13">
    <property type="entry name" value="ALIPHATIC SULFONATES IMPORT ATP-BINDING PROTEIN SSUB"/>
    <property type="match status" value="1"/>
</dbReference>
<dbReference type="EMBL" id="QXDL01000144">
    <property type="protein sequence ID" value="RIH81902.1"/>
    <property type="molecule type" value="Genomic_DNA"/>
</dbReference>
<keyword evidence="2" id="KW-0547">Nucleotide-binding</keyword>
<dbReference type="InterPro" id="IPR050166">
    <property type="entry name" value="ABC_transporter_ATP-bind"/>
</dbReference>
<dbReference type="PROSITE" id="PS50893">
    <property type="entry name" value="ABC_TRANSPORTER_2"/>
    <property type="match status" value="1"/>
</dbReference>
<dbReference type="InterPro" id="IPR003439">
    <property type="entry name" value="ABC_transporter-like_ATP-bd"/>
</dbReference>
<gene>
    <name evidence="5" type="primary">tauB_2</name>
    <name evidence="5" type="ORF">Mterra_02915</name>
</gene>
<dbReference type="PROSITE" id="PS00211">
    <property type="entry name" value="ABC_TRANSPORTER_1"/>
    <property type="match status" value="1"/>
</dbReference>
<dbReference type="OrthoDB" id="9802264at2"/>
<evidence type="ECO:0000256" key="1">
    <source>
        <dbReference type="ARBA" id="ARBA00022448"/>
    </source>
</evidence>
<dbReference type="CDD" id="cd03293">
    <property type="entry name" value="ABC_NrtD_SsuB_transporters"/>
    <property type="match status" value="1"/>
</dbReference>
<dbReference type="InterPro" id="IPR027417">
    <property type="entry name" value="P-loop_NTPase"/>
</dbReference>
<dbReference type="Pfam" id="PF00005">
    <property type="entry name" value="ABC_tran"/>
    <property type="match status" value="1"/>
</dbReference>
<dbReference type="AlphaFoldDB" id="A0A399EHV7"/>
<proteinExistence type="predicted"/>
<dbReference type="PANTHER" id="PTHR42788">
    <property type="entry name" value="TAURINE IMPORT ATP-BINDING PROTEIN-RELATED"/>
    <property type="match status" value="1"/>
</dbReference>
<feature type="domain" description="ABC transporter" evidence="4">
    <location>
        <begin position="2"/>
        <end position="224"/>
    </location>
</feature>